<comment type="subcellular location">
    <subcellularLocation>
        <location evidence="1 6">Secreted</location>
        <location evidence="1 6">Cell wall</location>
    </subcellularLocation>
</comment>
<dbReference type="EMBL" id="JANAWD010000115">
    <property type="protein sequence ID" value="KAJ3486629.1"/>
    <property type="molecule type" value="Genomic_DNA"/>
</dbReference>
<comment type="similarity">
    <text evidence="2 6">Belongs to the fungal hydrophobin family.</text>
</comment>
<keyword evidence="4 6" id="KW-0964">Secreted</keyword>
<accession>A0AAD5V5I4</accession>
<evidence type="ECO:0000256" key="4">
    <source>
        <dbReference type="ARBA" id="ARBA00022525"/>
    </source>
</evidence>
<evidence type="ECO:0000256" key="5">
    <source>
        <dbReference type="ARBA" id="ARBA00023157"/>
    </source>
</evidence>
<dbReference type="GO" id="GO:0009277">
    <property type="term" value="C:fungal-type cell wall"/>
    <property type="evidence" value="ECO:0007669"/>
    <property type="project" value="InterPro"/>
</dbReference>
<evidence type="ECO:0000256" key="6">
    <source>
        <dbReference type="RuleBase" id="RU365009"/>
    </source>
</evidence>
<evidence type="ECO:0000256" key="1">
    <source>
        <dbReference type="ARBA" id="ARBA00004191"/>
    </source>
</evidence>
<protein>
    <recommendedName>
        <fullName evidence="6">Hydrophobin</fullName>
    </recommendedName>
</protein>
<gene>
    <name evidence="7" type="ORF">NLI96_g4092</name>
</gene>
<dbReference type="CDD" id="cd23507">
    <property type="entry name" value="hydrophobin_I"/>
    <property type="match status" value="1"/>
</dbReference>
<evidence type="ECO:0000313" key="8">
    <source>
        <dbReference type="Proteomes" id="UP001212997"/>
    </source>
</evidence>
<evidence type="ECO:0000313" key="7">
    <source>
        <dbReference type="EMBL" id="KAJ3486629.1"/>
    </source>
</evidence>
<dbReference type="InterPro" id="IPR001338">
    <property type="entry name" value="Class_I_Hydrophobin"/>
</dbReference>
<keyword evidence="6" id="KW-0732">Signal</keyword>
<keyword evidence="5 6" id="KW-1015">Disulfide bond</keyword>
<name>A0AAD5V5I4_9APHY</name>
<feature type="signal peptide" evidence="6">
    <location>
        <begin position="1"/>
        <end position="23"/>
    </location>
</feature>
<organism evidence="7 8">
    <name type="scientific">Meripilus lineatus</name>
    <dbReference type="NCBI Taxonomy" id="2056292"/>
    <lineage>
        <taxon>Eukaryota</taxon>
        <taxon>Fungi</taxon>
        <taxon>Dikarya</taxon>
        <taxon>Basidiomycota</taxon>
        <taxon>Agaricomycotina</taxon>
        <taxon>Agaricomycetes</taxon>
        <taxon>Polyporales</taxon>
        <taxon>Meripilaceae</taxon>
        <taxon>Meripilus</taxon>
    </lineage>
</organism>
<dbReference type="SMART" id="SM00075">
    <property type="entry name" value="HYDRO"/>
    <property type="match status" value="1"/>
</dbReference>
<dbReference type="Proteomes" id="UP001212997">
    <property type="component" value="Unassembled WGS sequence"/>
</dbReference>
<keyword evidence="3 6" id="KW-0134">Cell wall</keyword>
<evidence type="ECO:0000256" key="3">
    <source>
        <dbReference type="ARBA" id="ARBA00022512"/>
    </source>
</evidence>
<proteinExistence type="inferred from homology"/>
<keyword evidence="8" id="KW-1185">Reference proteome</keyword>
<evidence type="ECO:0000256" key="2">
    <source>
        <dbReference type="ARBA" id="ARBA00010446"/>
    </source>
</evidence>
<comment type="caution">
    <text evidence="7">The sequence shown here is derived from an EMBL/GenBank/DDBJ whole genome shotgun (WGS) entry which is preliminary data.</text>
</comment>
<sequence>MFARTTQAILSVVAFSAAFSAAGTPGPIPAGSCNTGPVQCCDSLQTAGNDPATTMLLGAIGVSVTDVNALIGLTCTPISVIGLGQAGCNTSPVCCENNNVGGAISLGCVPVTL</sequence>
<dbReference type="GO" id="GO:0005199">
    <property type="term" value="F:structural constituent of cell wall"/>
    <property type="evidence" value="ECO:0007669"/>
    <property type="project" value="InterPro"/>
</dbReference>
<feature type="chain" id="PRO_5041778062" description="Hydrophobin" evidence="6">
    <location>
        <begin position="24"/>
        <end position="113"/>
    </location>
</feature>
<reference evidence="7" key="1">
    <citation type="submission" date="2022-07" db="EMBL/GenBank/DDBJ databases">
        <title>Genome Sequence of Physisporinus lineatus.</title>
        <authorList>
            <person name="Buettner E."/>
        </authorList>
    </citation>
    <scope>NUCLEOTIDE SEQUENCE</scope>
    <source>
        <strain evidence="7">VT162</strain>
    </source>
</reference>
<dbReference type="Pfam" id="PF01185">
    <property type="entry name" value="Hydrophobin"/>
    <property type="match status" value="1"/>
</dbReference>
<dbReference type="AlphaFoldDB" id="A0AAD5V5I4"/>